<gene>
    <name evidence="1" type="ORF">L1987_63760</name>
</gene>
<organism evidence="1 2">
    <name type="scientific">Smallanthus sonchifolius</name>
    <dbReference type="NCBI Taxonomy" id="185202"/>
    <lineage>
        <taxon>Eukaryota</taxon>
        <taxon>Viridiplantae</taxon>
        <taxon>Streptophyta</taxon>
        <taxon>Embryophyta</taxon>
        <taxon>Tracheophyta</taxon>
        <taxon>Spermatophyta</taxon>
        <taxon>Magnoliopsida</taxon>
        <taxon>eudicotyledons</taxon>
        <taxon>Gunneridae</taxon>
        <taxon>Pentapetalae</taxon>
        <taxon>asterids</taxon>
        <taxon>campanulids</taxon>
        <taxon>Asterales</taxon>
        <taxon>Asteraceae</taxon>
        <taxon>Asteroideae</taxon>
        <taxon>Heliantheae alliance</taxon>
        <taxon>Millerieae</taxon>
        <taxon>Smallanthus</taxon>
    </lineage>
</organism>
<protein>
    <submittedName>
        <fullName evidence="1">Uncharacterized protein</fullName>
    </submittedName>
</protein>
<comment type="caution">
    <text evidence="1">The sequence shown here is derived from an EMBL/GenBank/DDBJ whole genome shotgun (WGS) entry which is preliminary data.</text>
</comment>
<reference evidence="1 2" key="2">
    <citation type="journal article" date="2022" name="Mol. Ecol. Resour.">
        <title>The genomes of chicory, endive, great burdock and yacon provide insights into Asteraceae paleo-polyploidization history and plant inulin production.</title>
        <authorList>
            <person name="Fan W."/>
            <person name="Wang S."/>
            <person name="Wang H."/>
            <person name="Wang A."/>
            <person name="Jiang F."/>
            <person name="Liu H."/>
            <person name="Zhao H."/>
            <person name="Xu D."/>
            <person name="Zhang Y."/>
        </authorList>
    </citation>
    <scope>NUCLEOTIDE SEQUENCE [LARGE SCALE GENOMIC DNA]</scope>
    <source>
        <strain evidence="2">cv. Yunnan</strain>
        <tissue evidence="1">Leaves</tissue>
    </source>
</reference>
<evidence type="ECO:0000313" key="1">
    <source>
        <dbReference type="EMBL" id="KAI3732554.1"/>
    </source>
</evidence>
<accession>A0ACB9CE49</accession>
<proteinExistence type="predicted"/>
<keyword evidence="2" id="KW-1185">Reference proteome</keyword>
<dbReference type="Proteomes" id="UP001056120">
    <property type="component" value="Linkage Group LG21"/>
</dbReference>
<sequence>MMILIVSDGCSGGFVVVNSRDNNLDFEEAGLPVQNMLSPRTISVVREWRPAQNTHREEDNPYEASRSKSTSFIAVKDKSTDVHKATEACFGDFLQ</sequence>
<name>A0ACB9CE49_9ASTR</name>
<reference evidence="2" key="1">
    <citation type="journal article" date="2022" name="Mol. Ecol. Resour.">
        <title>The genomes of chicory, endive, great burdock and yacon provide insights into Asteraceae palaeo-polyploidization history and plant inulin production.</title>
        <authorList>
            <person name="Fan W."/>
            <person name="Wang S."/>
            <person name="Wang H."/>
            <person name="Wang A."/>
            <person name="Jiang F."/>
            <person name="Liu H."/>
            <person name="Zhao H."/>
            <person name="Xu D."/>
            <person name="Zhang Y."/>
        </authorList>
    </citation>
    <scope>NUCLEOTIDE SEQUENCE [LARGE SCALE GENOMIC DNA]</scope>
    <source>
        <strain evidence="2">cv. Yunnan</strain>
    </source>
</reference>
<evidence type="ECO:0000313" key="2">
    <source>
        <dbReference type="Proteomes" id="UP001056120"/>
    </source>
</evidence>
<dbReference type="EMBL" id="CM042038">
    <property type="protein sequence ID" value="KAI3732554.1"/>
    <property type="molecule type" value="Genomic_DNA"/>
</dbReference>